<dbReference type="Pfam" id="PF00020">
    <property type="entry name" value="TNFR_c6"/>
    <property type="match status" value="2"/>
</dbReference>
<feature type="disulfide bond" evidence="1">
    <location>
        <begin position="83"/>
        <end position="98"/>
    </location>
</feature>
<evidence type="ECO:0000256" key="2">
    <source>
        <dbReference type="SAM" id="Phobius"/>
    </source>
</evidence>
<protein>
    <submittedName>
        <fullName evidence="5">Uncharacterized protein LOC102805029</fullName>
    </submittedName>
</protein>
<organism evidence="4 5">
    <name type="scientific">Saccoglossus kowalevskii</name>
    <name type="common">Acorn worm</name>
    <dbReference type="NCBI Taxonomy" id="10224"/>
    <lineage>
        <taxon>Eukaryota</taxon>
        <taxon>Metazoa</taxon>
        <taxon>Hemichordata</taxon>
        <taxon>Enteropneusta</taxon>
        <taxon>Harrimaniidae</taxon>
        <taxon>Saccoglossus</taxon>
    </lineage>
</organism>
<feature type="repeat" description="TNFR-Cys" evidence="1">
    <location>
        <begin position="82"/>
        <end position="122"/>
    </location>
</feature>
<dbReference type="SMART" id="SM00208">
    <property type="entry name" value="TNFR"/>
    <property type="match status" value="2"/>
</dbReference>
<evidence type="ECO:0000313" key="5">
    <source>
        <dbReference type="RefSeq" id="XP_006812819.1"/>
    </source>
</evidence>
<feature type="disulfide bond" evidence="1">
    <location>
        <begin position="59"/>
        <end position="72"/>
    </location>
</feature>
<dbReference type="GeneID" id="102805029"/>
<evidence type="ECO:0000313" key="4">
    <source>
        <dbReference type="Proteomes" id="UP000694865"/>
    </source>
</evidence>
<dbReference type="SUPFAM" id="SSF57586">
    <property type="entry name" value="TNF receptor-like"/>
    <property type="match status" value="1"/>
</dbReference>
<dbReference type="Gene3D" id="2.10.50.10">
    <property type="entry name" value="Tumor Necrosis Factor Receptor, subunit A, domain 2"/>
    <property type="match status" value="2"/>
</dbReference>
<dbReference type="PANTHER" id="PTHR46605">
    <property type="entry name" value="TUMOR NECROSIS FACTOR RECEPTOR"/>
    <property type="match status" value="1"/>
</dbReference>
<proteinExistence type="predicted"/>
<dbReference type="Proteomes" id="UP000694865">
    <property type="component" value="Unplaced"/>
</dbReference>
<dbReference type="PANTHER" id="PTHR46605:SF2">
    <property type="entry name" value="TNFR-CYS DOMAIN-CONTAINING PROTEIN"/>
    <property type="match status" value="1"/>
</dbReference>
<dbReference type="RefSeq" id="XP_006812819.1">
    <property type="nucleotide sequence ID" value="XM_006812756.1"/>
</dbReference>
<feature type="disulfide bond" evidence="1">
    <location>
        <begin position="101"/>
        <end position="114"/>
    </location>
</feature>
<dbReference type="PROSITE" id="PS00652">
    <property type="entry name" value="TNFR_NGFR_1"/>
    <property type="match status" value="2"/>
</dbReference>
<sequence>MAFRIIYALFTTAYYIRFIGIVFYLVQVYTLESVVQECDRHVFTYKVTLINGDVKCVPCTKCPAGFGVVTECRGEQDTQCEICAEGTYSAGTSLTSPCKPCKTCPSHLATTRNCTRTQNVKCARECDHAYFKNILTDDCSPCSWCFPNNHEVSTPVIQECVIQGMPRNYQCMPSNVGGDVPTYEEYKAHIESNYQHDLYVQKLQNKSEPAKVTVMSSSELSVTISDPVHSSVSVAVVIIPCFAVIGIILACIALIIYVCRSNNKALHSYDNIGECYTSNSENCDVERRDAKYHSNPIELSTFLEYLPIIQDSVPGSDVVSCGGKHADTRRFIESESL</sequence>
<keyword evidence="2" id="KW-1133">Transmembrane helix</keyword>
<evidence type="ECO:0000256" key="1">
    <source>
        <dbReference type="PROSITE-ProRule" id="PRU00206"/>
    </source>
</evidence>
<accession>A0ABM0LYH8</accession>
<reference evidence="5" key="1">
    <citation type="submission" date="2025-08" db="UniProtKB">
        <authorList>
            <consortium name="RefSeq"/>
        </authorList>
    </citation>
    <scope>IDENTIFICATION</scope>
    <source>
        <tissue evidence="5">Testes</tissue>
    </source>
</reference>
<keyword evidence="4" id="KW-1185">Reference proteome</keyword>
<dbReference type="InterPro" id="IPR052302">
    <property type="entry name" value="Neurotrophin_rcpt-DD"/>
</dbReference>
<feature type="disulfide bond" evidence="1">
    <location>
        <begin position="104"/>
        <end position="122"/>
    </location>
</feature>
<feature type="disulfide bond" evidence="1">
    <location>
        <begin position="62"/>
        <end position="80"/>
    </location>
</feature>
<dbReference type="PROSITE" id="PS50050">
    <property type="entry name" value="TNFR_NGFR_2"/>
    <property type="match status" value="2"/>
</dbReference>
<feature type="domain" description="TNFR-Cys" evidence="3">
    <location>
        <begin position="37"/>
        <end position="80"/>
    </location>
</feature>
<feature type="repeat" description="TNFR-Cys" evidence="1">
    <location>
        <begin position="37"/>
        <end position="80"/>
    </location>
</feature>
<dbReference type="InterPro" id="IPR001368">
    <property type="entry name" value="TNFR/NGFR_Cys_rich_reg"/>
</dbReference>
<comment type="caution">
    <text evidence="1">Lacks conserved residue(s) required for the propagation of feature annotation.</text>
</comment>
<keyword evidence="2" id="KW-0472">Membrane</keyword>
<evidence type="ECO:0000259" key="3">
    <source>
        <dbReference type="PROSITE" id="PS50050"/>
    </source>
</evidence>
<keyword evidence="1" id="KW-1015">Disulfide bond</keyword>
<name>A0ABM0LYH8_SACKO</name>
<feature type="transmembrane region" description="Helical" evidence="2">
    <location>
        <begin position="7"/>
        <end position="26"/>
    </location>
</feature>
<keyword evidence="2" id="KW-0812">Transmembrane</keyword>
<feature type="transmembrane region" description="Helical" evidence="2">
    <location>
        <begin position="234"/>
        <end position="259"/>
    </location>
</feature>
<gene>
    <name evidence="5" type="primary">LOC102805029</name>
</gene>
<feature type="domain" description="TNFR-Cys" evidence="3">
    <location>
        <begin position="82"/>
        <end position="122"/>
    </location>
</feature>